<evidence type="ECO:0000259" key="7">
    <source>
        <dbReference type="Pfam" id="PF08276"/>
    </source>
</evidence>
<dbReference type="InterPro" id="IPR020864">
    <property type="entry name" value="MACPF"/>
</dbReference>
<evidence type="ECO:0000256" key="1">
    <source>
        <dbReference type="ARBA" id="ARBA00004370"/>
    </source>
</evidence>
<proteinExistence type="predicted"/>
<evidence type="ECO:0000256" key="2">
    <source>
        <dbReference type="ARBA" id="ARBA00004613"/>
    </source>
</evidence>
<evidence type="ECO:0008006" key="10">
    <source>
        <dbReference type="Google" id="ProtNLM"/>
    </source>
</evidence>
<dbReference type="EMBL" id="PZQS01000007">
    <property type="protein sequence ID" value="PVD27558.1"/>
    <property type="molecule type" value="Genomic_DNA"/>
</dbReference>
<keyword evidence="3" id="KW-0964">Secreted</keyword>
<dbReference type="AlphaFoldDB" id="A0A2T7P2C2"/>
<comment type="subcellular location">
    <subcellularLocation>
        <location evidence="1">Membrane</location>
    </subcellularLocation>
    <subcellularLocation>
        <location evidence="2">Secreted</location>
    </subcellularLocation>
</comment>
<evidence type="ECO:0000259" key="6">
    <source>
        <dbReference type="Pfam" id="PF01823"/>
    </source>
</evidence>
<dbReference type="InterPro" id="IPR003609">
    <property type="entry name" value="Pan_app"/>
</dbReference>
<reference evidence="8 9" key="1">
    <citation type="submission" date="2018-04" db="EMBL/GenBank/DDBJ databases">
        <title>The genome of golden apple snail Pomacea canaliculata provides insight into stress tolerance and invasive adaptation.</title>
        <authorList>
            <person name="Liu C."/>
            <person name="Liu B."/>
            <person name="Ren Y."/>
            <person name="Zhang Y."/>
            <person name="Wang H."/>
            <person name="Li S."/>
            <person name="Jiang F."/>
            <person name="Yin L."/>
            <person name="Zhang G."/>
            <person name="Qian W."/>
            <person name="Fan W."/>
        </authorList>
    </citation>
    <scope>NUCLEOTIDE SEQUENCE [LARGE SCALE GENOMIC DNA]</scope>
    <source>
        <strain evidence="8">SZHN2017</strain>
        <tissue evidence="8">Muscle</tissue>
    </source>
</reference>
<feature type="domain" description="Apple" evidence="7">
    <location>
        <begin position="369"/>
        <end position="432"/>
    </location>
</feature>
<dbReference type="Proteomes" id="UP000245119">
    <property type="component" value="Linkage Group LG7"/>
</dbReference>
<gene>
    <name evidence="8" type="ORF">C0Q70_12720</name>
</gene>
<sequence>MNSSCSVPKAQAMLQLQGMDYSLFGYNSLKGCPLTSGRDPGFTLPIFSGEFHVTPDFRYSVPRGVLLSHDVSCVTSFTSKVVETPYDLTTLLTGTARLGADKWGPPFSASKHFHKLSEELRKHVLVVTTAVCSLYDLTLLLSEPPSFHLSFADWMIKLNNTDDEDKYLEFLDTYGTHFVSRARFGASRTVIYKMDDNVYRLLTEDHVTSAASYSAPALFGHHEDLDLLSAKSNSRVSKSRDNNTPSWVSANPTGGYGIDHDRIKKNIMDVKTKYCRSLKRKDLLVDCRDTGRTLLSTKLIGNTKYGAAESADQCLEECYQLAGCVAVSFCPLCTRDNRGSKCQVFSAGDIHRAVTDRQWQTIMLVDKLETFVKLHNTTVVVNSSSQSEVPPVTSVQDCYSSCIQDTQCVAFTLTDTSGSLIKCTRHTDSLLSLTQRTGVSVYFVSLMVKRIITSGQTRGLAPSSKLNDWYKAACVIDDECRQENSMCFVNRFLDVVADV</sequence>
<evidence type="ECO:0000313" key="8">
    <source>
        <dbReference type="EMBL" id="PVD27558.1"/>
    </source>
</evidence>
<accession>A0A2T7P2C2</accession>
<keyword evidence="4" id="KW-0472">Membrane</keyword>
<evidence type="ECO:0000256" key="5">
    <source>
        <dbReference type="ARBA" id="ARBA00023157"/>
    </source>
</evidence>
<organism evidence="8 9">
    <name type="scientific">Pomacea canaliculata</name>
    <name type="common">Golden apple snail</name>
    <dbReference type="NCBI Taxonomy" id="400727"/>
    <lineage>
        <taxon>Eukaryota</taxon>
        <taxon>Metazoa</taxon>
        <taxon>Spiralia</taxon>
        <taxon>Lophotrochozoa</taxon>
        <taxon>Mollusca</taxon>
        <taxon>Gastropoda</taxon>
        <taxon>Caenogastropoda</taxon>
        <taxon>Architaenioglossa</taxon>
        <taxon>Ampullarioidea</taxon>
        <taxon>Ampullariidae</taxon>
        <taxon>Pomacea</taxon>
    </lineage>
</organism>
<evidence type="ECO:0000256" key="3">
    <source>
        <dbReference type="ARBA" id="ARBA00022525"/>
    </source>
</evidence>
<keyword evidence="5" id="KW-1015">Disulfide bond</keyword>
<dbReference type="GO" id="GO:0005576">
    <property type="term" value="C:extracellular region"/>
    <property type="evidence" value="ECO:0007669"/>
    <property type="project" value="UniProtKB-SubCell"/>
</dbReference>
<comment type="caution">
    <text evidence="8">The sequence shown here is derived from an EMBL/GenBank/DDBJ whole genome shotgun (WGS) entry which is preliminary data.</text>
</comment>
<feature type="domain" description="MACPF" evidence="6">
    <location>
        <begin position="106"/>
        <end position="208"/>
    </location>
</feature>
<dbReference type="InterPro" id="IPR020863">
    <property type="entry name" value="MACPF_CS"/>
</dbReference>
<protein>
    <recommendedName>
        <fullName evidence="10">MACPF domain-containing protein</fullName>
    </recommendedName>
</protein>
<dbReference type="GO" id="GO:0016020">
    <property type="term" value="C:membrane"/>
    <property type="evidence" value="ECO:0007669"/>
    <property type="project" value="UniProtKB-SubCell"/>
</dbReference>
<dbReference type="Pfam" id="PF08276">
    <property type="entry name" value="PAN_2"/>
    <property type="match status" value="1"/>
</dbReference>
<dbReference type="Pfam" id="PF01823">
    <property type="entry name" value="MACPF"/>
    <property type="match status" value="1"/>
</dbReference>
<evidence type="ECO:0000313" key="9">
    <source>
        <dbReference type="Proteomes" id="UP000245119"/>
    </source>
</evidence>
<dbReference type="PROSITE" id="PS00279">
    <property type="entry name" value="MACPF_1"/>
    <property type="match status" value="1"/>
</dbReference>
<dbReference type="OrthoDB" id="5955810at2759"/>
<name>A0A2T7P2C2_POMCA</name>
<evidence type="ECO:0000256" key="4">
    <source>
        <dbReference type="ARBA" id="ARBA00023136"/>
    </source>
</evidence>
<keyword evidence="9" id="KW-1185">Reference proteome</keyword>